<dbReference type="HOGENOM" id="CLU_009579_6_3_1"/>
<dbReference type="InterPro" id="IPR017452">
    <property type="entry name" value="GPCR_Rhodpsn_7TM"/>
</dbReference>
<dbReference type="PRINTS" id="PR00237">
    <property type="entry name" value="GPCRRHODOPSN"/>
</dbReference>
<evidence type="ECO:0000256" key="3">
    <source>
        <dbReference type="ARBA" id="ARBA00022692"/>
    </source>
</evidence>
<evidence type="ECO:0000256" key="5">
    <source>
        <dbReference type="ARBA" id="ARBA00023040"/>
    </source>
</evidence>
<evidence type="ECO:0000256" key="10">
    <source>
        <dbReference type="SAM" id="Phobius"/>
    </source>
</evidence>
<evidence type="ECO:0000256" key="8">
    <source>
        <dbReference type="ARBA" id="ARBA00023224"/>
    </source>
</evidence>
<protein>
    <recommendedName>
        <fullName evidence="11">G-protein coupled receptors family 1 profile domain-containing protein</fullName>
    </recommendedName>
</protein>
<evidence type="ECO:0000256" key="2">
    <source>
        <dbReference type="ARBA" id="ARBA00010663"/>
    </source>
</evidence>
<dbReference type="PANTHER" id="PTHR24238:SF75">
    <property type="entry name" value="CHOLECYSTOKININ-LIKE RECEPTOR AT 17D1-RELATED"/>
    <property type="match status" value="1"/>
</dbReference>
<evidence type="ECO:0000256" key="6">
    <source>
        <dbReference type="ARBA" id="ARBA00023136"/>
    </source>
</evidence>
<keyword evidence="8" id="KW-0807">Transducer</keyword>
<evidence type="ECO:0000256" key="9">
    <source>
        <dbReference type="SAM" id="MobiDB-lite"/>
    </source>
</evidence>
<feature type="domain" description="G-protein coupled receptors family 1 profile" evidence="11">
    <location>
        <begin position="1"/>
        <end position="186"/>
    </location>
</feature>
<dbReference type="AlphaFoldDB" id="T1J5H3"/>
<organism evidence="12 13">
    <name type="scientific">Strigamia maritima</name>
    <name type="common">European centipede</name>
    <name type="synonym">Geophilus maritimus</name>
    <dbReference type="NCBI Taxonomy" id="126957"/>
    <lineage>
        <taxon>Eukaryota</taxon>
        <taxon>Metazoa</taxon>
        <taxon>Ecdysozoa</taxon>
        <taxon>Arthropoda</taxon>
        <taxon>Myriapoda</taxon>
        <taxon>Chilopoda</taxon>
        <taxon>Pleurostigmophora</taxon>
        <taxon>Geophilomorpha</taxon>
        <taxon>Linotaeniidae</taxon>
        <taxon>Strigamia</taxon>
    </lineage>
</organism>
<name>T1J5H3_STRMM</name>
<dbReference type="Gene3D" id="1.20.1070.10">
    <property type="entry name" value="Rhodopsin 7-helix transmembrane proteins"/>
    <property type="match status" value="1"/>
</dbReference>
<feature type="region of interest" description="Disordered" evidence="9">
    <location>
        <begin position="59"/>
        <end position="80"/>
    </location>
</feature>
<feature type="compositionally biased region" description="Low complexity" evidence="9">
    <location>
        <begin position="62"/>
        <end position="77"/>
    </location>
</feature>
<evidence type="ECO:0000256" key="1">
    <source>
        <dbReference type="ARBA" id="ARBA00004141"/>
    </source>
</evidence>
<dbReference type="InterPro" id="IPR000276">
    <property type="entry name" value="GPCR_Rhodpsn"/>
</dbReference>
<sequence length="240" mass="27617">GTFKCRENWPNWEIEIAFNVILDILLLVLPLFIMMAAYLKITVCLWQGIQIERQATNYNQQSPTTTSETNNDSSETSFNYKSQTKVACNEDSDGSTKGPDTVYSYQQMRKRLVMRPLRSTNFDKSLAAKKRVIAMLFVVVLEFFICWAPLYIVNTMIVFKSYPNPSAMTYIHLLAYISSCCNPITYCFMNLKFRQAFLQAFGCGPRLMRRGTSSANGTSFYNRHSTNRTVIEDKELETQL</sequence>
<feature type="transmembrane region" description="Helical" evidence="10">
    <location>
        <begin position="132"/>
        <end position="150"/>
    </location>
</feature>
<keyword evidence="7" id="KW-0675">Receptor</keyword>
<dbReference type="STRING" id="126957.T1J5H3"/>
<reference evidence="13" key="1">
    <citation type="submission" date="2011-05" db="EMBL/GenBank/DDBJ databases">
        <authorList>
            <person name="Richards S.R."/>
            <person name="Qu J."/>
            <person name="Jiang H."/>
            <person name="Jhangiani S.N."/>
            <person name="Agravi P."/>
            <person name="Goodspeed R."/>
            <person name="Gross S."/>
            <person name="Mandapat C."/>
            <person name="Jackson L."/>
            <person name="Mathew T."/>
            <person name="Pu L."/>
            <person name="Thornton R."/>
            <person name="Saada N."/>
            <person name="Wilczek-Boney K.B."/>
            <person name="Lee S."/>
            <person name="Kovar C."/>
            <person name="Wu Y."/>
            <person name="Scherer S.E."/>
            <person name="Worley K.C."/>
            <person name="Muzny D.M."/>
            <person name="Gibbs R."/>
        </authorList>
    </citation>
    <scope>NUCLEOTIDE SEQUENCE</scope>
    <source>
        <strain evidence="13">Brora</strain>
    </source>
</reference>
<keyword evidence="13" id="KW-1185">Reference proteome</keyword>
<evidence type="ECO:0000313" key="13">
    <source>
        <dbReference type="Proteomes" id="UP000014500"/>
    </source>
</evidence>
<dbReference type="PANTHER" id="PTHR24238">
    <property type="entry name" value="G-PROTEIN COUPLED RECEPTOR"/>
    <property type="match status" value="1"/>
</dbReference>
<dbReference type="Pfam" id="PF00001">
    <property type="entry name" value="7tm_1"/>
    <property type="match status" value="1"/>
</dbReference>
<evidence type="ECO:0000259" key="11">
    <source>
        <dbReference type="PROSITE" id="PS50262"/>
    </source>
</evidence>
<keyword evidence="3 10" id="KW-0812">Transmembrane</keyword>
<comment type="subcellular location">
    <subcellularLocation>
        <location evidence="1">Membrane</location>
        <topology evidence="1">Multi-pass membrane protein</topology>
    </subcellularLocation>
</comment>
<dbReference type="EnsemblMetazoa" id="SMAR008873-RA">
    <property type="protein sequence ID" value="SMAR008873-PA"/>
    <property type="gene ID" value="SMAR008873"/>
</dbReference>
<dbReference type="eggNOG" id="KOG3656">
    <property type="taxonomic scope" value="Eukaryota"/>
</dbReference>
<comment type="similarity">
    <text evidence="2">Belongs to the G-protein coupled receptor 1 family.</text>
</comment>
<accession>T1J5H3</accession>
<dbReference type="EMBL" id="JH431862">
    <property type="status" value="NOT_ANNOTATED_CDS"/>
    <property type="molecule type" value="Genomic_DNA"/>
</dbReference>
<keyword evidence="6 10" id="KW-0472">Membrane</keyword>
<feature type="transmembrane region" description="Helical" evidence="10">
    <location>
        <begin position="170"/>
        <end position="189"/>
    </location>
</feature>
<keyword evidence="5" id="KW-0297">G-protein coupled receptor</keyword>
<dbReference type="Proteomes" id="UP000014500">
    <property type="component" value="Unassembled WGS sequence"/>
</dbReference>
<reference evidence="12" key="2">
    <citation type="submission" date="2015-02" db="UniProtKB">
        <authorList>
            <consortium name="EnsemblMetazoa"/>
        </authorList>
    </citation>
    <scope>IDENTIFICATION</scope>
</reference>
<dbReference type="OMA" id="TITCHTH"/>
<evidence type="ECO:0000313" key="12">
    <source>
        <dbReference type="EnsemblMetazoa" id="SMAR008873-PA"/>
    </source>
</evidence>
<dbReference type="PROSITE" id="PS50262">
    <property type="entry name" value="G_PROTEIN_RECEP_F1_2"/>
    <property type="match status" value="1"/>
</dbReference>
<dbReference type="GO" id="GO:0008188">
    <property type="term" value="F:neuropeptide receptor activity"/>
    <property type="evidence" value="ECO:0007669"/>
    <property type="project" value="TreeGrafter"/>
</dbReference>
<evidence type="ECO:0000256" key="7">
    <source>
        <dbReference type="ARBA" id="ARBA00023170"/>
    </source>
</evidence>
<feature type="transmembrane region" description="Helical" evidence="10">
    <location>
        <begin position="16"/>
        <end position="39"/>
    </location>
</feature>
<dbReference type="GO" id="GO:0005886">
    <property type="term" value="C:plasma membrane"/>
    <property type="evidence" value="ECO:0007669"/>
    <property type="project" value="TreeGrafter"/>
</dbReference>
<dbReference type="PhylomeDB" id="T1J5H3"/>
<dbReference type="SUPFAM" id="SSF81321">
    <property type="entry name" value="Family A G protein-coupled receptor-like"/>
    <property type="match status" value="1"/>
</dbReference>
<evidence type="ECO:0000256" key="4">
    <source>
        <dbReference type="ARBA" id="ARBA00022989"/>
    </source>
</evidence>
<keyword evidence="4 10" id="KW-1133">Transmembrane helix</keyword>
<proteinExistence type="inferred from homology"/>